<dbReference type="PANTHER" id="PTHR36713:SF1">
    <property type="entry name" value="OS09G0344700 PROTEIN"/>
    <property type="match status" value="1"/>
</dbReference>
<name>A0A803LEN1_CHEQI</name>
<reference evidence="1" key="2">
    <citation type="submission" date="2021-03" db="UniProtKB">
        <authorList>
            <consortium name="EnsemblPlants"/>
        </authorList>
    </citation>
    <scope>IDENTIFICATION</scope>
</reference>
<sequence>MEVTGENLTLLHKIRPPNLEDAGLEDCALPPDSIKEAFLKAASAVGSRAASVFAGDDEEINGGCVSDPWIEKHAPSDALVGVEPEKSPPGACAAEKGGALVGDGDAAADVVVVGEKNGEEVEDEVVIVGGKDGGEGGD</sequence>
<dbReference type="Gramene" id="AUR62011637-RA">
    <property type="protein sequence ID" value="AUR62011637-RA:cds"/>
    <property type="gene ID" value="AUR62011637"/>
</dbReference>
<organism evidence="1 2">
    <name type="scientific">Chenopodium quinoa</name>
    <name type="common">Quinoa</name>
    <dbReference type="NCBI Taxonomy" id="63459"/>
    <lineage>
        <taxon>Eukaryota</taxon>
        <taxon>Viridiplantae</taxon>
        <taxon>Streptophyta</taxon>
        <taxon>Embryophyta</taxon>
        <taxon>Tracheophyta</taxon>
        <taxon>Spermatophyta</taxon>
        <taxon>Magnoliopsida</taxon>
        <taxon>eudicotyledons</taxon>
        <taxon>Gunneridae</taxon>
        <taxon>Pentapetalae</taxon>
        <taxon>Caryophyllales</taxon>
        <taxon>Chenopodiaceae</taxon>
        <taxon>Chenopodioideae</taxon>
        <taxon>Atripliceae</taxon>
        <taxon>Chenopodium</taxon>
    </lineage>
</organism>
<dbReference type="AlphaFoldDB" id="A0A803LEN1"/>
<keyword evidence="2" id="KW-1185">Reference proteome</keyword>
<dbReference type="OMA" id="CTISCNL"/>
<accession>A0A803LEN1</accession>
<protein>
    <submittedName>
        <fullName evidence="1">Uncharacterized protein</fullName>
    </submittedName>
</protein>
<dbReference type="EnsemblPlants" id="AUR62011637-RA">
    <property type="protein sequence ID" value="AUR62011637-RA:cds"/>
    <property type="gene ID" value="AUR62011637"/>
</dbReference>
<dbReference type="PANTHER" id="PTHR36713">
    <property type="entry name" value="OS09G0344700 PROTEIN"/>
    <property type="match status" value="1"/>
</dbReference>
<evidence type="ECO:0000313" key="2">
    <source>
        <dbReference type="Proteomes" id="UP000596660"/>
    </source>
</evidence>
<evidence type="ECO:0000313" key="1">
    <source>
        <dbReference type="EnsemblPlants" id="AUR62011637-RA:cds"/>
    </source>
</evidence>
<reference evidence="1" key="1">
    <citation type="journal article" date="2017" name="Nature">
        <title>The genome of Chenopodium quinoa.</title>
        <authorList>
            <person name="Jarvis D.E."/>
            <person name="Ho Y.S."/>
            <person name="Lightfoot D.J."/>
            <person name="Schmoeckel S.M."/>
            <person name="Li B."/>
            <person name="Borm T.J.A."/>
            <person name="Ohyanagi H."/>
            <person name="Mineta K."/>
            <person name="Michell C.T."/>
            <person name="Saber N."/>
            <person name="Kharbatia N.M."/>
            <person name="Rupper R.R."/>
            <person name="Sharp A.R."/>
            <person name="Dally N."/>
            <person name="Boughton B.A."/>
            <person name="Woo Y.H."/>
            <person name="Gao G."/>
            <person name="Schijlen E.G.W.M."/>
            <person name="Guo X."/>
            <person name="Momin A.A."/>
            <person name="Negrao S."/>
            <person name="Al-Babili S."/>
            <person name="Gehring C."/>
            <person name="Roessner U."/>
            <person name="Jung C."/>
            <person name="Murphy K."/>
            <person name="Arold S.T."/>
            <person name="Gojobori T."/>
            <person name="van der Linden C.G."/>
            <person name="van Loo E.N."/>
            <person name="Jellen E.N."/>
            <person name="Maughan P.J."/>
            <person name="Tester M."/>
        </authorList>
    </citation>
    <scope>NUCLEOTIDE SEQUENCE [LARGE SCALE GENOMIC DNA]</scope>
    <source>
        <strain evidence="1">cv. PI 614886</strain>
    </source>
</reference>
<proteinExistence type="predicted"/>
<dbReference type="Proteomes" id="UP000596660">
    <property type="component" value="Unplaced"/>
</dbReference>